<evidence type="ECO:0000313" key="3">
    <source>
        <dbReference type="Proteomes" id="UP000827986"/>
    </source>
</evidence>
<evidence type="ECO:0000313" key="2">
    <source>
        <dbReference type="EMBL" id="KAH1182623.1"/>
    </source>
</evidence>
<feature type="compositionally biased region" description="Polar residues" evidence="1">
    <location>
        <begin position="160"/>
        <end position="172"/>
    </location>
</feature>
<gene>
    <name evidence="2" type="ORF">KIL84_004115</name>
</gene>
<dbReference type="EMBL" id="JAHDVG010000466">
    <property type="protein sequence ID" value="KAH1182623.1"/>
    <property type="molecule type" value="Genomic_DNA"/>
</dbReference>
<feature type="region of interest" description="Disordered" evidence="1">
    <location>
        <begin position="108"/>
        <end position="173"/>
    </location>
</feature>
<feature type="compositionally biased region" description="Low complexity" evidence="1">
    <location>
        <begin position="1"/>
        <end position="15"/>
    </location>
</feature>
<protein>
    <recommendedName>
        <fullName evidence="4">H15 domain-containing protein</fullName>
    </recommendedName>
</protein>
<evidence type="ECO:0008006" key="4">
    <source>
        <dbReference type="Google" id="ProtNLM"/>
    </source>
</evidence>
<evidence type="ECO:0000256" key="1">
    <source>
        <dbReference type="SAM" id="MobiDB-lite"/>
    </source>
</evidence>
<dbReference type="AlphaFoldDB" id="A0A9D4B5Z8"/>
<keyword evidence="3" id="KW-1185">Reference proteome</keyword>
<feature type="compositionally biased region" description="Basic residues" evidence="1">
    <location>
        <begin position="124"/>
        <end position="135"/>
    </location>
</feature>
<dbReference type="Proteomes" id="UP000827986">
    <property type="component" value="Unassembled WGS sequence"/>
</dbReference>
<name>A0A9D4B5Z8_9SAUR</name>
<organism evidence="2 3">
    <name type="scientific">Mauremys mutica</name>
    <name type="common">yellowpond turtle</name>
    <dbReference type="NCBI Taxonomy" id="74926"/>
    <lineage>
        <taxon>Eukaryota</taxon>
        <taxon>Metazoa</taxon>
        <taxon>Chordata</taxon>
        <taxon>Craniata</taxon>
        <taxon>Vertebrata</taxon>
        <taxon>Euteleostomi</taxon>
        <taxon>Archelosauria</taxon>
        <taxon>Testudinata</taxon>
        <taxon>Testudines</taxon>
        <taxon>Cryptodira</taxon>
        <taxon>Durocryptodira</taxon>
        <taxon>Testudinoidea</taxon>
        <taxon>Geoemydidae</taxon>
        <taxon>Geoemydinae</taxon>
        <taxon>Mauremys</taxon>
    </lineage>
</organism>
<reference evidence="2" key="1">
    <citation type="submission" date="2021-09" db="EMBL/GenBank/DDBJ databases">
        <title>The genome of Mauremys mutica provides insights into the evolution of semi-aquatic lifestyle.</title>
        <authorList>
            <person name="Gong S."/>
            <person name="Gao Y."/>
        </authorList>
    </citation>
    <scope>NUCLEOTIDE SEQUENCE</scope>
    <source>
        <strain evidence="2">MM-2020</strain>
        <tissue evidence="2">Muscle</tissue>
    </source>
</reference>
<sequence>MNTDQPAAPSQAPASKRTKRKKKKAVLITRKVREGFAHFILQTVDFSQHSGEVSLGVIRKELAAVGIDVKNKARIKAGLRKLVDTNVLLKVPGSYKLIAEAKLPPQLVKKDKSPKKQGAEKIKRGGGKAAKKKATKKAEDLVEQEEGTGETVTSHVHALTPTSGNETPSRSGQEVFCGMKGGLVCSLKLRFSVLDRNTLEESLELRKQEVDSVASGSRL</sequence>
<comment type="caution">
    <text evidence="2">The sequence shown here is derived from an EMBL/GenBank/DDBJ whole genome shotgun (WGS) entry which is preliminary data.</text>
</comment>
<accession>A0A9D4B5Z8</accession>
<feature type="region of interest" description="Disordered" evidence="1">
    <location>
        <begin position="1"/>
        <end position="24"/>
    </location>
</feature>
<proteinExistence type="predicted"/>